<dbReference type="EMBL" id="BMAO01038658">
    <property type="protein sequence ID" value="GFR26169.1"/>
    <property type="molecule type" value="Genomic_DNA"/>
</dbReference>
<sequence length="828" mass="93754">MKRRQGQPTITSFFKKPKAYNLDDAANVDKNFPNNSECNEQSNLSFKVNSGPKTNFRVEGIGEENGDNISHLDSDDNISDPVTSTGFQEIVHPVWQANRFDIGNTNRNSLDDTTKKNVLSTKLLPKEPYKFPTEKSHNRSFQPKWITNDFAWLAYSASEDSVYCKPCWLFFHEGVGKGGHQNPGKLVSVGFRDWKKAKESFKKHMEKEYHKVCVLQATSFLKISGGKQLDIASQLDSQRTKEIAENRAAIEPIIRTILFCAEQELPLRGDHDSGALSLTRPEKKDGKFRALLRFRIESGDKNLEKHVLNSSKNATYMSPIIQNEVIQTCSDIVTEKVIDRISNAECFSLLGDETIDVSGTEQLSLCIRYVDIPDLQAPVLREDFVGFIPINDQSSENLANVILQRCDELNLDMTKCVGQGYDGAANMAGHLSGVQTRIRENYPKARYIHCASHRLNLTLSNVMSVPAIRNCLGVFSQVVNLFRNHSNANKIFQETIQEHAPDSKKKRLLRLCDTRFIERHDSIIVFLELFECIVMALEEIAQRTWTISSTASTLHSASQKSEFLVSIVVCEKLFSLTLPLSIFLQNKSSDLVSAVKYTNEVLSSLRQMRETANDTFTEIFQVASKFSANLFDTELQAPRVTSRQKSSANPQTTSNEEYFRVTTFIPCIDTLIQNLTDRFIKNEDILSSFQLLLPGYACEKKINELEKLGPYFQDEMPLSAVQAEYKLWCAKISSIDPSTEILKLLEYCDGTFFRAMNLLKVMATLPVTTASVERSFSTMKRIKTLPRSVMGDDRLSALAMMSIHWDTVVDPEEVLDRLAKKKSRKLLF</sequence>
<dbReference type="SUPFAM" id="SSF53098">
    <property type="entry name" value="Ribonuclease H-like"/>
    <property type="match status" value="1"/>
</dbReference>
<dbReference type="InterPro" id="IPR006580">
    <property type="entry name" value="Znf_TTF"/>
</dbReference>
<dbReference type="GO" id="GO:0046983">
    <property type="term" value="F:protein dimerization activity"/>
    <property type="evidence" value="ECO:0007669"/>
    <property type="project" value="InterPro"/>
</dbReference>
<dbReference type="InterPro" id="IPR052958">
    <property type="entry name" value="IFN-induced_PKR_regulator"/>
</dbReference>
<dbReference type="InterPro" id="IPR025398">
    <property type="entry name" value="DUF4371"/>
</dbReference>
<organism evidence="2 3">
    <name type="scientific">Trichonephila clavata</name>
    <name type="common">Joro spider</name>
    <name type="synonym">Nephila clavata</name>
    <dbReference type="NCBI Taxonomy" id="2740835"/>
    <lineage>
        <taxon>Eukaryota</taxon>
        <taxon>Metazoa</taxon>
        <taxon>Ecdysozoa</taxon>
        <taxon>Arthropoda</taxon>
        <taxon>Chelicerata</taxon>
        <taxon>Arachnida</taxon>
        <taxon>Araneae</taxon>
        <taxon>Araneomorphae</taxon>
        <taxon>Entelegynae</taxon>
        <taxon>Araneoidea</taxon>
        <taxon>Nephilidae</taxon>
        <taxon>Trichonephila</taxon>
    </lineage>
</organism>
<dbReference type="AlphaFoldDB" id="A0A8X6LZW3"/>
<dbReference type="InterPro" id="IPR012337">
    <property type="entry name" value="RNaseH-like_sf"/>
</dbReference>
<gene>
    <name evidence="2" type="primary">PRKRIR_14</name>
    <name evidence="2" type="ORF">TNCT_417151</name>
</gene>
<name>A0A8X6LZW3_TRICU</name>
<evidence type="ECO:0000259" key="1">
    <source>
        <dbReference type="SMART" id="SM00597"/>
    </source>
</evidence>
<dbReference type="Pfam" id="PF05699">
    <property type="entry name" value="Dimer_Tnp_hAT"/>
    <property type="match status" value="1"/>
</dbReference>
<dbReference type="SMART" id="SM00597">
    <property type="entry name" value="ZnF_TTF"/>
    <property type="match status" value="1"/>
</dbReference>
<accession>A0A8X6LZW3</accession>
<dbReference type="OrthoDB" id="6424361at2759"/>
<keyword evidence="3" id="KW-1185">Reference proteome</keyword>
<reference evidence="2" key="1">
    <citation type="submission" date="2020-07" db="EMBL/GenBank/DDBJ databases">
        <title>Multicomponent nature underlies the extraordinary mechanical properties of spider dragline silk.</title>
        <authorList>
            <person name="Kono N."/>
            <person name="Nakamura H."/>
            <person name="Mori M."/>
            <person name="Yoshida Y."/>
            <person name="Ohtoshi R."/>
            <person name="Malay A.D."/>
            <person name="Moran D.A.P."/>
            <person name="Tomita M."/>
            <person name="Numata K."/>
            <person name="Arakawa K."/>
        </authorList>
    </citation>
    <scope>NUCLEOTIDE SEQUENCE</scope>
</reference>
<dbReference type="PANTHER" id="PTHR46289:SF14">
    <property type="entry name" value="DUF4371 DOMAIN-CONTAINING PROTEIN"/>
    <property type="match status" value="1"/>
</dbReference>
<feature type="domain" description="TTF-type" evidence="1">
    <location>
        <begin position="137"/>
        <end position="226"/>
    </location>
</feature>
<dbReference type="Pfam" id="PF14291">
    <property type="entry name" value="DUF4371"/>
    <property type="match status" value="1"/>
</dbReference>
<proteinExistence type="predicted"/>
<evidence type="ECO:0000313" key="3">
    <source>
        <dbReference type="Proteomes" id="UP000887116"/>
    </source>
</evidence>
<protein>
    <submittedName>
        <fullName evidence="2">Repressor of the inhibitor of the protein kinase</fullName>
    </submittedName>
</protein>
<comment type="caution">
    <text evidence="2">The sequence shown here is derived from an EMBL/GenBank/DDBJ whole genome shotgun (WGS) entry which is preliminary data.</text>
</comment>
<dbReference type="Proteomes" id="UP000887116">
    <property type="component" value="Unassembled WGS sequence"/>
</dbReference>
<evidence type="ECO:0000313" key="2">
    <source>
        <dbReference type="EMBL" id="GFR26169.1"/>
    </source>
</evidence>
<dbReference type="InterPro" id="IPR008906">
    <property type="entry name" value="HATC_C_dom"/>
</dbReference>
<dbReference type="PANTHER" id="PTHR46289">
    <property type="entry name" value="52 KDA REPRESSOR OF THE INHIBITOR OF THE PROTEIN KINASE-LIKE PROTEIN-RELATED"/>
    <property type="match status" value="1"/>
</dbReference>